<dbReference type="InterPro" id="IPR017871">
    <property type="entry name" value="ABC_transporter-like_CS"/>
</dbReference>
<dbReference type="Proteomes" id="UP000886891">
    <property type="component" value="Unassembled WGS sequence"/>
</dbReference>
<evidence type="ECO:0000256" key="2">
    <source>
        <dbReference type="ARBA" id="ARBA00022448"/>
    </source>
</evidence>
<proteinExistence type="inferred from homology"/>
<evidence type="ECO:0000256" key="4">
    <source>
        <dbReference type="ARBA" id="ARBA00022840"/>
    </source>
</evidence>
<dbReference type="GO" id="GO:0016887">
    <property type="term" value="F:ATP hydrolysis activity"/>
    <property type="evidence" value="ECO:0007669"/>
    <property type="project" value="InterPro"/>
</dbReference>
<keyword evidence="2" id="KW-0813">Transport</keyword>
<sequence>MQKVLDIRNLQKSYGNLKAVDGISFSVERGSLFAFLGLNGAGKSTTINILCTLLKKDGGSVRVAGFDLDRDPEAIRRRIGVVFQGSILDARLTVKENLTIRASFYGINGEQWKKRLDELCDRFDLAEILTRPYGKLSGGQRRRVDVARGLIHAPELLILDEPTTGLDPQTRKTVWSTVESLRQETGMTVFLTTHYMEEANRAENVVILDAGKIAAEGSPVSLKNRFSRDYLVVYADRSEELDAMFQSYPHAYENNAYRLIVENSAHAKYLLQKFDSVISDFEVIKGDMDDVFLNVTGKRLTGESER</sequence>
<keyword evidence="3" id="KW-0547">Nucleotide-binding</keyword>
<evidence type="ECO:0000256" key="1">
    <source>
        <dbReference type="ARBA" id="ARBA00005417"/>
    </source>
</evidence>
<gene>
    <name evidence="6" type="ORF">IAB14_05485</name>
</gene>
<reference evidence="6" key="2">
    <citation type="journal article" date="2021" name="PeerJ">
        <title>Extensive microbial diversity within the chicken gut microbiome revealed by metagenomics and culture.</title>
        <authorList>
            <person name="Gilroy R."/>
            <person name="Ravi A."/>
            <person name="Getino M."/>
            <person name="Pursley I."/>
            <person name="Horton D.L."/>
            <person name="Alikhan N.F."/>
            <person name="Baker D."/>
            <person name="Gharbi K."/>
            <person name="Hall N."/>
            <person name="Watson M."/>
            <person name="Adriaenssens E.M."/>
            <person name="Foster-Nyarko E."/>
            <person name="Jarju S."/>
            <person name="Secka A."/>
            <person name="Antonio M."/>
            <person name="Oren A."/>
            <person name="Chaudhuri R.R."/>
            <person name="La Ragione R."/>
            <person name="Hildebrand F."/>
            <person name="Pallen M.J."/>
        </authorList>
    </citation>
    <scope>NUCLEOTIDE SEQUENCE</scope>
    <source>
        <strain evidence="6">23406</strain>
    </source>
</reference>
<keyword evidence="4 6" id="KW-0067">ATP-binding</keyword>
<dbReference type="Pfam" id="PF00005">
    <property type="entry name" value="ABC_tran"/>
    <property type="match status" value="1"/>
</dbReference>
<dbReference type="InterPro" id="IPR027417">
    <property type="entry name" value="P-loop_NTPase"/>
</dbReference>
<reference evidence="6" key="1">
    <citation type="submission" date="2020-10" db="EMBL/GenBank/DDBJ databases">
        <authorList>
            <person name="Gilroy R."/>
        </authorList>
    </citation>
    <scope>NUCLEOTIDE SEQUENCE</scope>
    <source>
        <strain evidence="6">23406</strain>
    </source>
</reference>
<dbReference type="PROSITE" id="PS00211">
    <property type="entry name" value="ABC_TRANSPORTER_1"/>
    <property type="match status" value="1"/>
</dbReference>
<dbReference type="EMBL" id="DVOH01000040">
    <property type="protein sequence ID" value="HIV00541.1"/>
    <property type="molecule type" value="Genomic_DNA"/>
</dbReference>
<dbReference type="InterPro" id="IPR050763">
    <property type="entry name" value="ABC_transporter_ATP-binding"/>
</dbReference>
<dbReference type="AlphaFoldDB" id="A0A9D1NDG0"/>
<dbReference type="PANTHER" id="PTHR42711">
    <property type="entry name" value="ABC TRANSPORTER ATP-BINDING PROTEIN"/>
    <property type="match status" value="1"/>
</dbReference>
<dbReference type="Gene3D" id="3.40.50.300">
    <property type="entry name" value="P-loop containing nucleotide triphosphate hydrolases"/>
    <property type="match status" value="1"/>
</dbReference>
<accession>A0A9D1NDG0</accession>
<dbReference type="PROSITE" id="PS50893">
    <property type="entry name" value="ABC_TRANSPORTER_2"/>
    <property type="match status" value="1"/>
</dbReference>
<comment type="similarity">
    <text evidence="1">Belongs to the ABC transporter superfamily.</text>
</comment>
<name>A0A9D1NDG0_9FIRM</name>
<comment type="caution">
    <text evidence="6">The sequence shown here is derived from an EMBL/GenBank/DDBJ whole genome shotgun (WGS) entry which is preliminary data.</text>
</comment>
<dbReference type="GO" id="GO:0005524">
    <property type="term" value="F:ATP binding"/>
    <property type="evidence" value="ECO:0007669"/>
    <property type="project" value="UniProtKB-KW"/>
</dbReference>
<evidence type="ECO:0000256" key="3">
    <source>
        <dbReference type="ARBA" id="ARBA00022741"/>
    </source>
</evidence>
<dbReference type="InterPro" id="IPR003439">
    <property type="entry name" value="ABC_transporter-like_ATP-bd"/>
</dbReference>
<evidence type="ECO:0000313" key="7">
    <source>
        <dbReference type="Proteomes" id="UP000886891"/>
    </source>
</evidence>
<protein>
    <submittedName>
        <fullName evidence="6">ABC transporter ATP-binding protein</fullName>
    </submittedName>
</protein>
<feature type="domain" description="ABC transporter" evidence="5">
    <location>
        <begin position="5"/>
        <end position="235"/>
    </location>
</feature>
<organism evidence="6 7">
    <name type="scientific">Candidatus Stercoripulliclostridium merdipullorum</name>
    <dbReference type="NCBI Taxonomy" id="2840952"/>
    <lineage>
        <taxon>Bacteria</taxon>
        <taxon>Bacillati</taxon>
        <taxon>Bacillota</taxon>
        <taxon>Clostridia</taxon>
        <taxon>Eubacteriales</taxon>
        <taxon>Candidatus Stercoripulliclostridium</taxon>
    </lineage>
</organism>
<dbReference type="SMART" id="SM00382">
    <property type="entry name" value="AAA"/>
    <property type="match status" value="1"/>
</dbReference>
<dbReference type="PANTHER" id="PTHR42711:SF5">
    <property type="entry name" value="ABC TRANSPORTER ATP-BINDING PROTEIN NATA"/>
    <property type="match status" value="1"/>
</dbReference>
<evidence type="ECO:0000259" key="5">
    <source>
        <dbReference type="PROSITE" id="PS50893"/>
    </source>
</evidence>
<dbReference type="InterPro" id="IPR003593">
    <property type="entry name" value="AAA+_ATPase"/>
</dbReference>
<evidence type="ECO:0000313" key="6">
    <source>
        <dbReference type="EMBL" id="HIV00541.1"/>
    </source>
</evidence>
<dbReference type="SUPFAM" id="SSF52540">
    <property type="entry name" value="P-loop containing nucleoside triphosphate hydrolases"/>
    <property type="match status" value="1"/>
</dbReference>